<proteinExistence type="predicted"/>
<feature type="non-terminal residue" evidence="1">
    <location>
        <position position="32"/>
    </location>
</feature>
<sequence length="32" mass="3650">IYMCVCVCIGKKNYTANITDYKYLTTLIDGTK</sequence>
<feature type="non-terminal residue" evidence="1">
    <location>
        <position position="1"/>
    </location>
</feature>
<dbReference type="EMBL" id="CM001261">
    <property type="protein sequence ID" value="EHH19164.1"/>
    <property type="molecule type" value="Genomic_DNA"/>
</dbReference>
<gene>
    <name evidence="1" type="ORF">EGK_19818</name>
</gene>
<organism evidence="1">
    <name type="scientific">Macaca mulatta</name>
    <name type="common">Rhesus macaque</name>
    <dbReference type="NCBI Taxonomy" id="9544"/>
    <lineage>
        <taxon>Eukaryota</taxon>
        <taxon>Metazoa</taxon>
        <taxon>Chordata</taxon>
        <taxon>Craniata</taxon>
        <taxon>Vertebrata</taxon>
        <taxon>Euteleostomi</taxon>
        <taxon>Mammalia</taxon>
        <taxon>Eutheria</taxon>
        <taxon>Euarchontoglires</taxon>
        <taxon>Primates</taxon>
        <taxon>Haplorrhini</taxon>
        <taxon>Catarrhini</taxon>
        <taxon>Cercopithecidae</taxon>
        <taxon>Cercopithecinae</taxon>
        <taxon>Macaca</taxon>
    </lineage>
</organism>
<protein>
    <submittedName>
        <fullName evidence="1">Uncharacterized protein</fullName>
    </submittedName>
</protein>
<dbReference type="Proteomes" id="UP000013456">
    <property type="component" value="Chromosome 9"/>
</dbReference>
<evidence type="ECO:0000313" key="1">
    <source>
        <dbReference type="EMBL" id="EHH19164.1"/>
    </source>
</evidence>
<name>G7N2D7_MACMU</name>
<accession>G7N2D7</accession>
<dbReference type="AlphaFoldDB" id="G7N2D7"/>
<reference evidence="1" key="1">
    <citation type="journal article" date="2011" name="Nat. Biotechnol.">
        <title>Genome sequencing and comparison of two nonhuman primate animal models, the cynomolgus and Chinese rhesus macaques.</title>
        <authorList>
            <person name="Yan G."/>
            <person name="Zhang G."/>
            <person name="Fang X."/>
            <person name="Zhang Y."/>
            <person name="Li C."/>
            <person name="Ling F."/>
            <person name="Cooper D.N."/>
            <person name="Li Q."/>
            <person name="Li Y."/>
            <person name="van Gool A.J."/>
            <person name="Du H."/>
            <person name="Chen J."/>
            <person name="Chen R."/>
            <person name="Zhang P."/>
            <person name="Huang Z."/>
            <person name="Thompson J.R."/>
            <person name="Meng Y."/>
            <person name="Bai Y."/>
            <person name="Wang J."/>
            <person name="Zhuo M."/>
            <person name="Wang T."/>
            <person name="Huang Y."/>
            <person name="Wei L."/>
            <person name="Li J."/>
            <person name="Wang Z."/>
            <person name="Hu H."/>
            <person name="Yang P."/>
            <person name="Le L."/>
            <person name="Stenson P.D."/>
            <person name="Li B."/>
            <person name="Liu X."/>
            <person name="Ball E.V."/>
            <person name="An N."/>
            <person name="Huang Q."/>
            <person name="Zhang Y."/>
            <person name="Fan W."/>
            <person name="Zhang X."/>
            <person name="Li Y."/>
            <person name="Wang W."/>
            <person name="Katze M.G."/>
            <person name="Su B."/>
            <person name="Nielsen R."/>
            <person name="Yang H."/>
            <person name="Wang J."/>
            <person name="Wang X."/>
            <person name="Wang J."/>
        </authorList>
    </citation>
    <scope>NUCLEOTIDE SEQUENCE [LARGE SCALE GENOMIC DNA]</scope>
    <source>
        <strain evidence="1">CR-5</strain>
    </source>
</reference>